<evidence type="ECO:0000256" key="2">
    <source>
        <dbReference type="SAM" id="SignalP"/>
    </source>
</evidence>
<evidence type="ECO:0000256" key="1">
    <source>
        <dbReference type="SAM" id="MobiDB-lite"/>
    </source>
</evidence>
<dbReference type="InterPro" id="IPR009045">
    <property type="entry name" value="Zn_M74/Hedgehog-like"/>
</dbReference>
<organism evidence="4 5">
    <name type="scientific">Saccharothrix saharensis</name>
    <dbReference type="NCBI Taxonomy" id="571190"/>
    <lineage>
        <taxon>Bacteria</taxon>
        <taxon>Bacillati</taxon>
        <taxon>Actinomycetota</taxon>
        <taxon>Actinomycetes</taxon>
        <taxon>Pseudonocardiales</taxon>
        <taxon>Pseudonocardiaceae</taxon>
        <taxon>Saccharothrix</taxon>
    </lineage>
</organism>
<reference evidence="4 5" key="1">
    <citation type="submission" date="2019-06" db="EMBL/GenBank/DDBJ databases">
        <title>Sequencing the genomes of 1000 actinobacteria strains.</title>
        <authorList>
            <person name="Klenk H.-P."/>
        </authorList>
    </citation>
    <scope>NUCLEOTIDE SEQUENCE [LARGE SCALE GENOMIC DNA]</scope>
    <source>
        <strain evidence="4 5">DSM 45456</strain>
    </source>
</reference>
<keyword evidence="4" id="KW-0121">Carboxypeptidase</keyword>
<name>A0A543J750_9PSEU</name>
<dbReference type="InterPro" id="IPR003709">
    <property type="entry name" value="VanY-like_core_dom"/>
</dbReference>
<keyword evidence="5" id="KW-1185">Reference proteome</keyword>
<dbReference type="EMBL" id="VFPP01000001">
    <property type="protein sequence ID" value="TQM78659.1"/>
    <property type="molecule type" value="Genomic_DNA"/>
</dbReference>
<dbReference type="Gene3D" id="3.30.1380.10">
    <property type="match status" value="1"/>
</dbReference>
<dbReference type="PANTHER" id="PTHR34385:SF1">
    <property type="entry name" value="PEPTIDOGLYCAN L-ALANYL-D-GLUTAMATE ENDOPEPTIDASE CWLK"/>
    <property type="match status" value="1"/>
</dbReference>
<dbReference type="GO" id="GO:0006508">
    <property type="term" value="P:proteolysis"/>
    <property type="evidence" value="ECO:0007669"/>
    <property type="project" value="InterPro"/>
</dbReference>
<proteinExistence type="predicted"/>
<keyword evidence="2" id="KW-0732">Signal</keyword>
<protein>
    <submittedName>
        <fullName evidence="4">D-alanyl-D-alanine carboxypeptidase-like protein</fullName>
    </submittedName>
</protein>
<evidence type="ECO:0000313" key="5">
    <source>
        <dbReference type="Proteomes" id="UP000316628"/>
    </source>
</evidence>
<evidence type="ECO:0000259" key="3">
    <source>
        <dbReference type="Pfam" id="PF02557"/>
    </source>
</evidence>
<dbReference type="Pfam" id="PF02557">
    <property type="entry name" value="VanY"/>
    <property type="match status" value="1"/>
</dbReference>
<gene>
    <name evidence="4" type="ORF">FHX81_0934</name>
</gene>
<dbReference type="OrthoDB" id="3293184at2"/>
<keyword evidence="4" id="KW-0378">Hydrolase</keyword>
<dbReference type="CDD" id="cd14846">
    <property type="entry name" value="Peptidase_M15_like"/>
    <property type="match status" value="1"/>
</dbReference>
<dbReference type="PANTHER" id="PTHR34385">
    <property type="entry name" value="D-ALANYL-D-ALANINE CARBOXYPEPTIDASE"/>
    <property type="match status" value="1"/>
</dbReference>
<dbReference type="SUPFAM" id="SSF55166">
    <property type="entry name" value="Hedgehog/DD-peptidase"/>
    <property type="match status" value="1"/>
</dbReference>
<feature type="domain" description="D-alanyl-D-alanine carboxypeptidase-like core" evidence="3">
    <location>
        <begin position="73"/>
        <end position="160"/>
    </location>
</feature>
<dbReference type="GO" id="GO:0004180">
    <property type="term" value="F:carboxypeptidase activity"/>
    <property type="evidence" value="ECO:0007669"/>
    <property type="project" value="UniProtKB-KW"/>
</dbReference>
<dbReference type="InterPro" id="IPR052179">
    <property type="entry name" value="DD-CPase-like"/>
</dbReference>
<feature type="region of interest" description="Disordered" evidence="1">
    <location>
        <begin position="39"/>
        <end position="67"/>
    </location>
</feature>
<dbReference type="PROSITE" id="PS51257">
    <property type="entry name" value="PROKAR_LIPOPROTEIN"/>
    <property type="match status" value="1"/>
</dbReference>
<dbReference type="AlphaFoldDB" id="A0A543J750"/>
<dbReference type="Proteomes" id="UP000316628">
    <property type="component" value="Unassembled WGS sequence"/>
</dbReference>
<dbReference type="RefSeq" id="WP_141975363.1">
    <property type="nucleotide sequence ID" value="NZ_VFPP01000001.1"/>
</dbReference>
<feature type="chain" id="PRO_5021884973" evidence="2">
    <location>
        <begin position="35"/>
        <end position="193"/>
    </location>
</feature>
<accession>A0A543J750</accession>
<feature type="signal peptide" evidence="2">
    <location>
        <begin position="1"/>
        <end position="34"/>
    </location>
</feature>
<evidence type="ECO:0000313" key="4">
    <source>
        <dbReference type="EMBL" id="TQM78659.1"/>
    </source>
</evidence>
<keyword evidence="4" id="KW-0645">Protease</keyword>
<sequence>MFCERVRGCGDRRSARPALAAVVGALVVALSACSAEPATSLGGHAKGPTSDDGSIPTGSSLSPDDSGHPAIARLDPALLAAVREAARDARAAGVELRVTSGWRSKAYQQRLLDEAVARYGSLAEARRLVSTPEKSAHVTGKAVDIGPTDAADWVIRNGSDYGLCQTYANEMWHFELSTTPGGQCPRPHDDASG</sequence>
<comment type="caution">
    <text evidence="4">The sequence shown here is derived from an EMBL/GenBank/DDBJ whole genome shotgun (WGS) entry which is preliminary data.</text>
</comment>